<gene>
    <name evidence="2" type="ORF">FB559_0372</name>
</gene>
<dbReference type="EMBL" id="VFOZ01000001">
    <property type="protein sequence ID" value="TQL94887.1"/>
    <property type="molecule type" value="Genomic_DNA"/>
</dbReference>
<reference evidence="2 3" key="1">
    <citation type="submission" date="2019-06" db="EMBL/GenBank/DDBJ databases">
        <title>Sequencing the genomes of 1000 actinobacteria strains.</title>
        <authorList>
            <person name="Klenk H.-P."/>
        </authorList>
    </citation>
    <scope>NUCLEOTIDE SEQUENCE [LARGE SCALE GENOMIC DNA]</scope>
    <source>
        <strain evidence="2 3">DSM 102200</strain>
    </source>
</reference>
<comment type="caution">
    <text evidence="2">The sequence shown here is derived from an EMBL/GenBank/DDBJ whole genome shotgun (WGS) entry which is preliminary data.</text>
</comment>
<evidence type="ECO:0000313" key="3">
    <source>
        <dbReference type="Proteomes" id="UP000316096"/>
    </source>
</evidence>
<dbReference type="Pfam" id="PF00542">
    <property type="entry name" value="Ribosomal_L12"/>
    <property type="match status" value="1"/>
</dbReference>
<keyword evidence="3" id="KW-1185">Reference proteome</keyword>
<protein>
    <submittedName>
        <fullName evidence="2">Ribosomal L7/L12-like protein</fullName>
    </submittedName>
</protein>
<dbReference type="InterPro" id="IPR013823">
    <property type="entry name" value="Ribosomal_bL12_C"/>
</dbReference>
<sequence>MTSWLSLLGFAIIAGAALTSSFMSARTPSLDRRLARIERQLGLIMKRLEIEEPTSDLPGVVAELEQGNKIKAIKTYREETGAGLAEAKASVETIAKERGL</sequence>
<organism evidence="2 3">
    <name type="scientific">Actinoallomurus bryophytorum</name>
    <dbReference type="NCBI Taxonomy" id="1490222"/>
    <lineage>
        <taxon>Bacteria</taxon>
        <taxon>Bacillati</taxon>
        <taxon>Actinomycetota</taxon>
        <taxon>Actinomycetes</taxon>
        <taxon>Streptosporangiales</taxon>
        <taxon>Thermomonosporaceae</taxon>
        <taxon>Actinoallomurus</taxon>
    </lineage>
</organism>
<feature type="domain" description="Large ribosomal subunit protein bL12 C-terminal" evidence="1">
    <location>
        <begin position="66"/>
        <end position="95"/>
    </location>
</feature>
<dbReference type="SUPFAM" id="SSF54736">
    <property type="entry name" value="ClpS-like"/>
    <property type="match status" value="1"/>
</dbReference>
<proteinExistence type="predicted"/>
<dbReference type="RefSeq" id="WP_185792004.1">
    <property type="nucleotide sequence ID" value="NZ_VFOZ01000001.1"/>
</dbReference>
<dbReference type="GO" id="GO:0006412">
    <property type="term" value="P:translation"/>
    <property type="evidence" value="ECO:0007669"/>
    <property type="project" value="InterPro"/>
</dbReference>
<name>A0A543CD01_9ACTN</name>
<dbReference type="GO" id="GO:0003735">
    <property type="term" value="F:structural constituent of ribosome"/>
    <property type="evidence" value="ECO:0007669"/>
    <property type="project" value="InterPro"/>
</dbReference>
<evidence type="ECO:0000313" key="2">
    <source>
        <dbReference type="EMBL" id="TQL94887.1"/>
    </source>
</evidence>
<dbReference type="Proteomes" id="UP000316096">
    <property type="component" value="Unassembled WGS sequence"/>
</dbReference>
<evidence type="ECO:0000259" key="1">
    <source>
        <dbReference type="Pfam" id="PF00542"/>
    </source>
</evidence>
<dbReference type="InterPro" id="IPR014719">
    <property type="entry name" value="Ribosomal_bL12_C/ClpS-like"/>
</dbReference>
<dbReference type="AlphaFoldDB" id="A0A543CD01"/>
<dbReference type="Gene3D" id="3.30.1390.10">
    <property type="match status" value="1"/>
</dbReference>
<accession>A0A543CD01</accession>